<evidence type="ECO:0000313" key="13">
    <source>
        <dbReference type="EMBL" id="ORM55947.1"/>
    </source>
</evidence>
<dbReference type="InterPro" id="IPR036185">
    <property type="entry name" value="DNA_heli_DnaB-like_N_sf"/>
</dbReference>
<protein>
    <recommendedName>
        <fullName evidence="10">DNA 5'-3' helicase</fullName>
        <ecNumber evidence="10">5.6.2.3</ecNumber>
    </recommendedName>
</protein>
<dbReference type="Gene3D" id="1.10.860.10">
    <property type="entry name" value="DNAb Helicase, Chain A"/>
    <property type="match status" value="1"/>
</dbReference>
<dbReference type="InterPro" id="IPR007694">
    <property type="entry name" value="DNA_helicase_DnaB-like_C"/>
</dbReference>
<keyword evidence="3" id="KW-0235">DNA replication</keyword>
<evidence type="ECO:0000256" key="11">
    <source>
        <dbReference type="ARBA" id="ARBA00048954"/>
    </source>
</evidence>
<evidence type="ECO:0000259" key="12">
    <source>
        <dbReference type="PROSITE" id="PS51199"/>
    </source>
</evidence>
<dbReference type="GO" id="GO:0043139">
    <property type="term" value="F:5'-3' DNA helicase activity"/>
    <property type="evidence" value="ECO:0007669"/>
    <property type="project" value="UniProtKB-EC"/>
</dbReference>
<evidence type="ECO:0000256" key="3">
    <source>
        <dbReference type="ARBA" id="ARBA00022705"/>
    </source>
</evidence>
<dbReference type="GO" id="GO:0006269">
    <property type="term" value="P:DNA replication, synthesis of primer"/>
    <property type="evidence" value="ECO:0007669"/>
    <property type="project" value="UniProtKB-KW"/>
</dbReference>
<dbReference type="AlphaFoldDB" id="A0A1X1C2P6"/>
<proteinExistence type="inferred from homology"/>
<evidence type="ECO:0000256" key="7">
    <source>
        <dbReference type="ARBA" id="ARBA00022840"/>
    </source>
</evidence>
<dbReference type="GO" id="GO:0005524">
    <property type="term" value="F:ATP binding"/>
    <property type="evidence" value="ECO:0007669"/>
    <property type="project" value="UniProtKB-KW"/>
</dbReference>
<keyword evidence="2" id="KW-0639">Primosome</keyword>
<dbReference type="SUPFAM" id="SSF48024">
    <property type="entry name" value="N-terminal domain of DnaB helicase"/>
    <property type="match status" value="1"/>
</dbReference>
<dbReference type="OrthoDB" id="6472549at2"/>
<dbReference type="Pfam" id="PF03796">
    <property type="entry name" value="DnaB_C"/>
    <property type="match status" value="1"/>
</dbReference>
<dbReference type="Proteomes" id="UP000193933">
    <property type="component" value="Unassembled WGS sequence"/>
</dbReference>
<keyword evidence="14" id="KW-1185">Reference proteome</keyword>
<evidence type="ECO:0000256" key="1">
    <source>
        <dbReference type="ARBA" id="ARBA00008428"/>
    </source>
</evidence>
<dbReference type="PANTHER" id="PTHR30153:SF2">
    <property type="entry name" value="REPLICATIVE DNA HELICASE"/>
    <property type="match status" value="1"/>
</dbReference>
<dbReference type="PROSITE" id="PS51199">
    <property type="entry name" value="SF4_HELICASE"/>
    <property type="match status" value="1"/>
</dbReference>
<keyword evidence="7" id="KW-0067">ATP-binding</keyword>
<evidence type="ECO:0000256" key="6">
    <source>
        <dbReference type="ARBA" id="ARBA00022806"/>
    </source>
</evidence>
<evidence type="ECO:0000256" key="5">
    <source>
        <dbReference type="ARBA" id="ARBA00022801"/>
    </source>
</evidence>
<evidence type="ECO:0000256" key="8">
    <source>
        <dbReference type="ARBA" id="ARBA00023125"/>
    </source>
</evidence>
<keyword evidence="8" id="KW-0238">DNA-binding</keyword>
<dbReference type="GO" id="GO:0005829">
    <property type="term" value="C:cytosol"/>
    <property type="evidence" value="ECO:0007669"/>
    <property type="project" value="TreeGrafter"/>
</dbReference>
<dbReference type="SUPFAM" id="SSF52540">
    <property type="entry name" value="P-loop containing nucleoside triphosphate hydrolases"/>
    <property type="match status" value="1"/>
</dbReference>
<evidence type="ECO:0000256" key="4">
    <source>
        <dbReference type="ARBA" id="ARBA00022741"/>
    </source>
</evidence>
<dbReference type="RefSeq" id="WP_094119100.1">
    <property type="nucleotide sequence ID" value="NZ_MLFN01000001.1"/>
</dbReference>
<dbReference type="GO" id="GO:1990077">
    <property type="term" value="C:primosome complex"/>
    <property type="evidence" value="ECO:0007669"/>
    <property type="project" value="UniProtKB-KW"/>
</dbReference>
<dbReference type="GO" id="GO:0016787">
    <property type="term" value="F:hydrolase activity"/>
    <property type="evidence" value="ECO:0007669"/>
    <property type="project" value="UniProtKB-KW"/>
</dbReference>
<comment type="similarity">
    <text evidence="1">Belongs to the helicase family. DnaB subfamily.</text>
</comment>
<dbReference type="GO" id="GO:0003677">
    <property type="term" value="F:DNA binding"/>
    <property type="evidence" value="ECO:0007669"/>
    <property type="project" value="UniProtKB-KW"/>
</dbReference>
<dbReference type="EMBL" id="MLFN01000001">
    <property type="protein sequence ID" value="ORM55947.1"/>
    <property type="molecule type" value="Genomic_DNA"/>
</dbReference>
<comment type="catalytic activity">
    <reaction evidence="11">
        <text>ATP + H2O = ADP + phosphate + H(+)</text>
        <dbReference type="Rhea" id="RHEA:13065"/>
        <dbReference type="ChEBI" id="CHEBI:15377"/>
        <dbReference type="ChEBI" id="CHEBI:15378"/>
        <dbReference type="ChEBI" id="CHEBI:30616"/>
        <dbReference type="ChEBI" id="CHEBI:43474"/>
        <dbReference type="ChEBI" id="CHEBI:456216"/>
        <dbReference type="EC" id="5.6.2.3"/>
    </reaction>
</comment>
<reference evidence="13 14" key="1">
    <citation type="journal article" date="2017" name="Antonie Van Leeuwenhoek">
        <title>Phylogenomic resolution of the bacterial genus Pantoea and its relationship with Erwinia and Tatumella.</title>
        <authorList>
            <person name="Palmer M."/>
            <person name="Steenkamp E.T."/>
            <person name="Coetzee M.P."/>
            <person name="Chan W.Y."/>
            <person name="van Zyl E."/>
            <person name="De Maayer P."/>
            <person name="Coutinho T.A."/>
            <person name="Blom J."/>
            <person name="Smits T.H."/>
            <person name="Duffy B."/>
            <person name="Venter S.N."/>
        </authorList>
    </citation>
    <scope>NUCLEOTIDE SEQUENCE [LARGE SCALE GENOMIC DNA]</scope>
    <source>
        <strain evidence="13 14">LMG 24534</strain>
    </source>
</reference>
<organism evidence="13 14">
    <name type="scientific">Pantoea conspicua</name>
    <dbReference type="NCBI Taxonomy" id="472705"/>
    <lineage>
        <taxon>Bacteria</taxon>
        <taxon>Pseudomonadati</taxon>
        <taxon>Pseudomonadota</taxon>
        <taxon>Gammaproteobacteria</taxon>
        <taxon>Enterobacterales</taxon>
        <taxon>Erwiniaceae</taxon>
        <taxon>Pantoea</taxon>
    </lineage>
</organism>
<evidence type="ECO:0000256" key="2">
    <source>
        <dbReference type="ARBA" id="ARBA00022515"/>
    </source>
</evidence>
<dbReference type="InterPro" id="IPR007693">
    <property type="entry name" value="DNA_helicase_DnaB-like_N"/>
</dbReference>
<accession>A0A1X1C2P6</accession>
<keyword evidence="4" id="KW-0547">Nucleotide-binding</keyword>
<keyword evidence="9" id="KW-0413">Isomerase</keyword>
<keyword evidence="5" id="KW-0378">Hydrolase</keyword>
<feature type="domain" description="SF4 helicase" evidence="12">
    <location>
        <begin position="183"/>
        <end position="461"/>
    </location>
</feature>
<comment type="caution">
    <text evidence="13">The sequence shown here is derived from an EMBL/GenBank/DDBJ whole genome shotgun (WGS) entry which is preliminary data.</text>
</comment>
<sequence length="475" mass="53301">MTGNNFVPPNSIDAEQCVIGSILNDSQSDKCQMVLATLKPDAFYSRSHQEIWSEAVTLNRRKITVDILTLSQALEQGGKLEQLGGFGYLAEMVKNTPSSANVVNYASVVKDRASDRMWIRQSNEVASLFSSRNGMTTEQKVEAAQALLAEAVDSTATGNKKGLRRIDDIAAKWTAMVENRFNDPDAHRGLTTGIRDLDKLLAPKHVMRGSLFVIGARPKMGKTTVLTEIALHVADVENLPVAMFSLEMPEEQIFERMLGQSSHVNTDMFYAQEKSGPSEDEDWNRVYAAMARMSDRPNIWIDDNPGMTLAHIQAECRKLKRNNKRIGMIGIDYLTLMSTEASETNALAFGKITKALKNLAKELDTVIILLTQLNRNLEERANKRPMASDSRDTGQIEQDCDYWMAIYKENVYDENADPTLTELILRLNRHGKTGTVYVDQKDVALFPCDQKQAVEERAERKSRKVTKQLKQVEGF</sequence>
<name>A0A1X1C2P6_9GAMM</name>
<dbReference type="PANTHER" id="PTHR30153">
    <property type="entry name" value="REPLICATIVE DNA HELICASE DNAB"/>
    <property type="match status" value="1"/>
</dbReference>
<dbReference type="InterPro" id="IPR027417">
    <property type="entry name" value="P-loop_NTPase"/>
</dbReference>
<evidence type="ECO:0000256" key="9">
    <source>
        <dbReference type="ARBA" id="ARBA00023235"/>
    </source>
</evidence>
<keyword evidence="6 13" id="KW-0347">Helicase</keyword>
<dbReference type="EC" id="5.6.2.3" evidence="10"/>
<dbReference type="Gene3D" id="3.40.50.300">
    <property type="entry name" value="P-loop containing nucleotide triphosphate hydrolases"/>
    <property type="match status" value="1"/>
</dbReference>
<dbReference type="InterPro" id="IPR016136">
    <property type="entry name" value="DNA_helicase_N/primase_C"/>
</dbReference>
<dbReference type="Pfam" id="PF00772">
    <property type="entry name" value="DnaB"/>
    <property type="match status" value="1"/>
</dbReference>
<evidence type="ECO:0000313" key="14">
    <source>
        <dbReference type="Proteomes" id="UP000193933"/>
    </source>
</evidence>
<evidence type="ECO:0000256" key="10">
    <source>
        <dbReference type="ARBA" id="ARBA00044969"/>
    </source>
</evidence>
<dbReference type="CDD" id="cd00984">
    <property type="entry name" value="DnaB_C"/>
    <property type="match status" value="1"/>
</dbReference>
<gene>
    <name evidence="13" type="ORF">HA41_00505</name>
</gene>